<dbReference type="SUPFAM" id="SSF53474">
    <property type="entry name" value="alpha/beta-Hydrolases"/>
    <property type="match status" value="1"/>
</dbReference>
<accession>A0A7K0CVW6</accession>
<dbReference type="InterPro" id="IPR029058">
    <property type="entry name" value="AB_hydrolase_fold"/>
</dbReference>
<proteinExistence type="inferred from homology"/>
<dbReference type="RefSeq" id="WP_153407622.1">
    <property type="nucleotide sequence ID" value="NZ_WEGK01000001.1"/>
</dbReference>
<evidence type="ECO:0000256" key="3">
    <source>
        <dbReference type="PROSITE-ProRule" id="PRU10038"/>
    </source>
</evidence>
<dbReference type="EC" id="3.1.1.-" evidence="5"/>
<reference evidence="5 6" key="1">
    <citation type="submission" date="2019-10" db="EMBL/GenBank/DDBJ databases">
        <title>Nocardia macrotermitis sp. nov. and Nocardia aurantia sp. nov., isolated from the gut of fungus growing-termite Macrotermes natalensis.</title>
        <authorList>
            <person name="Benndorf R."/>
            <person name="Schwitalla J."/>
            <person name="Martin K."/>
            <person name="De Beer W."/>
            <person name="Kaster A.-K."/>
            <person name="Vollmers J."/>
            <person name="Poulsen M."/>
            <person name="Beemelmanns C."/>
        </authorList>
    </citation>
    <scope>NUCLEOTIDE SEQUENCE [LARGE SCALE GENOMIC DNA]</scope>
    <source>
        <strain evidence="5 6">RB20</strain>
    </source>
</reference>
<dbReference type="Proteomes" id="UP000438448">
    <property type="component" value="Unassembled WGS sequence"/>
</dbReference>
<dbReference type="GO" id="GO:0004806">
    <property type="term" value="F:triacylglycerol lipase activity"/>
    <property type="evidence" value="ECO:0007669"/>
    <property type="project" value="TreeGrafter"/>
</dbReference>
<evidence type="ECO:0000259" key="4">
    <source>
        <dbReference type="Pfam" id="PF07859"/>
    </source>
</evidence>
<dbReference type="InterPro" id="IPR050300">
    <property type="entry name" value="GDXG_lipolytic_enzyme"/>
</dbReference>
<name>A0A7K0CVW6_9NOCA</name>
<gene>
    <name evidence="5" type="primary">aes_1</name>
    <name evidence="5" type="ORF">NRB20_06890</name>
</gene>
<dbReference type="Pfam" id="PF07859">
    <property type="entry name" value="Abhydrolase_3"/>
    <property type="match status" value="1"/>
</dbReference>
<protein>
    <submittedName>
        <fullName evidence="5">Acetyl esterase</fullName>
        <ecNumber evidence="5">3.1.1.-</ecNumber>
    </submittedName>
</protein>
<dbReference type="InterPro" id="IPR033140">
    <property type="entry name" value="Lipase_GDXG_put_SER_AS"/>
</dbReference>
<evidence type="ECO:0000256" key="1">
    <source>
        <dbReference type="ARBA" id="ARBA00010515"/>
    </source>
</evidence>
<dbReference type="InterPro" id="IPR013094">
    <property type="entry name" value="AB_hydrolase_3"/>
</dbReference>
<dbReference type="AlphaFoldDB" id="A0A7K0CVW6"/>
<dbReference type="PROSITE" id="PS01173">
    <property type="entry name" value="LIPASE_GDXG_HIS"/>
    <property type="match status" value="1"/>
</dbReference>
<dbReference type="InterPro" id="IPR002168">
    <property type="entry name" value="Lipase_GDXG_HIS_AS"/>
</dbReference>
<keyword evidence="6" id="KW-1185">Reference proteome</keyword>
<comment type="similarity">
    <text evidence="1">Belongs to the 'GDXG' lipolytic enzyme family.</text>
</comment>
<organism evidence="5 6">
    <name type="scientific">Nocardia macrotermitis</name>
    <dbReference type="NCBI Taxonomy" id="2585198"/>
    <lineage>
        <taxon>Bacteria</taxon>
        <taxon>Bacillati</taxon>
        <taxon>Actinomycetota</taxon>
        <taxon>Actinomycetes</taxon>
        <taxon>Mycobacteriales</taxon>
        <taxon>Nocardiaceae</taxon>
        <taxon>Nocardia</taxon>
    </lineage>
</organism>
<dbReference type="OrthoDB" id="128186at2"/>
<dbReference type="PANTHER" id="PTHR48081">
    <property type="entry name" value="AB HYDROLASE SUPERFAMILY PROTEIN C4A8.06C"/>
    <property type="match status" value="1"/>
</dbReference>
<keyword evidence="2 5" id="KW-0378">Hydrolase</keyword>
<dbReference type="Gene3D" id="3.40.50.1820">
    <property type="entry name" value="alpha/beta hydrolase"/>
    <property type="match status" value="1"/>
</dbReference>
<feature type="domain" description="Alpha/beta hydrolase fold-3" evidence="4">
    <location>
        <begin position="91"/>
        <end position="286"/>
    </location>
</feature>
<evidence type="ECO:0000256" key="2">
    <source>
        <dbReference type="ARBA" id="ARBA00022801"/>
    </source>
</evidence>
<feature type="active site" evidence="3">
    <location>
        <position position="165"/>
    </location>
</feature>
<sequence>MSRSDTDRGSVRARAVRRGCALTVRPLAALAPVDARTLQLARPVIDQMLRTAAPMLRGTQLEQLRMITADGKQIRGEWVRGPRVTDADRVVLYVHGGGFVAGSAAAYRGVVSRLSTATRMPVFSVDYRLAPEYPFPAAAQDVSAAYRQLLARVGSADRIVVAGDSAGGFLAAQLAIELARTGQAPPAALVLFSPMTDLSLSLAADHPGARREGLLSIPVSRKAIAQFTSDPLDLRPEPGMRLPPALIHTSDAEFFGADAAVLAQRWSATGAPCDLQIWPDQMHVFQALPALIPESRLAYRAAARFIRSVLPPEALAV</sequence>
<dbReference type="EMBL" id="WEGK01000001">
    <property type="protein sequence ID" value="MQY17625.1"/>
    <property type="molecule type" value="Genomic_DNA"/>
</dbReference>
<comment type="caution">
    <text evidence="5">The sequence shown here is derived from an EMBL/GenBank/DDBJ whole genome shotgun (WGS) entry which is preliminary data.</text>
</comment>
<dbReference type="PROSITE" id="PS01174">
    <property type="entry name" value="LIPASE_GDXG_SER"/>
    <property type="match status" value="1"/>
</dbReference>
<evidence type="ECO:0000313" key="6">
    <source>
        <dbReference type="Proteomes" id="UP000438448"/>
    </source>
</evidence>
<dbReference type="PANTHER" id="PTHR48081:SF30">
    <property type="entry name" value="ACETYL-HYDROLASE LIPR-RELATED"/>
    <property type="match status" value="1"/>
</dbReference>
<evidence type="ECO:0000313" key="5">
    <source>
        <dbReference type="EMBL" id="MQY17625.1"/>
    </source>
</evidence>